<keyword evidence="2" id="KW-0784">Thiamine biosynthesis</keyword>
<dbReference type="CDD" id="cd00564">
    <property type="entry name" value="TMP_TenI"/>
    <property type="match status" value="1"/>
</dbReference>
<dbReference type="RefSeq" id="WP_377914708.1">
    <property type="nucleotide sequence ID" value="NZ_JBHRZT010000043.1"/>
</dbReference>
<evidence type="ECO:0000256" key="2">
    <source>
        <dbReference type="ARBA" id="ARBA00022977"/>
    </source>
</evidence>
<dbReference type="PANTHER" id="PTHR20857">
    <property type="entry name" value="THIAMINE-PHOSPHATE PYROPHOSPHORYLASE"/>
    <property type="match status" value="1"/>
</dbReference>
<evidence type="ECO:0000259" key="3">
    <source>
        <dbReference type="Pfam" id="PF02581"/>
    </source>
</evidence>
<dbReference type="InterPro" id="IPR022998">
    <property type="entry name" value="ThiamineP_synth_TenI"/>
</dbReference>
<dbReference type="NCBIfam" id="NF005819">
    <property type="entry name" value="PRK07695.1"/>
    <property type="match status" value="1"/>
</dbReference>
<dbReference type="SUPFAM" id="SSF51391">
    <property type="entry name" value="Thiamin phosphate synthase"/>
    <property type="match status" value="1"/>
</dbReference>
<reference evidence="5" key="1">
    <citation type="journal article" date="2019" name="Int. J. Syst. Evol. Microbiol.">
        <title>The Global Catalogue of Microorganisms (GCM) 10K type strain sequencing project: providing services to taxonomists for standard genome sequencing and annotation.</title>
        <authorList>
            <consortium name="The Broad Institute Genomics Platform"/>
            <consortium name="The Broad Institute Genome Sequencing Center for Infectious Disease"/>
            <person name="Wu L."/>
            <person name="Ma J."/>
        </authorList>
    </citation>
    <scope>NUCLEOTIDE SEQUENCE [LARGE SCALE GENOMIC DNA]</scope>
    <source>
        <strain evidence="5">CCUG 61889</strain>
    </source>
</reference>
<dbReference type="Proteomes" id="UP001595752">
    <property type="component" value="Unassembled WGS sequence"/>
</dbReference>
<feature type="domain" description="Thiamine phosphate synthase/TenI" evidence="3">
    <location>
        <begin position="10"/>
        <end position="183"/>
    </location>
</feature>
<gene>
    <name evidence="4" type="primary">tenI</name>
    <name evidence="4" type="ORF">ACFOU2_10120</name>
</gene>
<evidence type="ECO:0000256" key="1">
    <source>
        <dbReference type="ARBA" id="ARBA00004948"/>
    </source>
</evidence>
<evidence type="ECO:0000313" key="4">
    <source>
        <dbReference type="EMBL" id="MFC3883838.1"/>
    </source>
</evidence>
<proteinExistence type="predicted"/>
<keyword evidence="5" id="KW-1185">Reference proteome</keyword>
<dbReference type="InterPro" id="IPR013785">
    <property type="entry name" value="Aldolase_TIM"/>
</dbReference>
<comment type="caution">
    <text evidence="4">The sequence shown here is derived from an EMBL/GenBank/DDBJ whole genome shotgun (WGS) entry which is preliminary data.</text>
</comment>
<dbReference type="Pfam" id="PF02581">
    <property type="entry name" value="TMP-TENI"/>
    <property type="match status" value="1"/>
</dbReference>
<sequence length="211" mass="23078">MKKSFAFHAISTGKQSQEELVKVIAAIHRHVDVIHLREKTKTASELVQIMERLQLYDVPLSKIIVNDRVDVAYAMGALGVQLAYHSLPVQQVKSRFPSLLVGKSVHSVGEARLAEKQGADYVLYGHIYSSQSKAGQTPRGIPALQEVITAVSIPVVAIGGIRPEHMQQLKQTGVSGIAVMSGVFLSDDPPEAVKRYQFFLQNGDELCEGTC</sequence>
<accession>A0ABV8B0R8</accession>
<organism evidence="4 5">
    <name type="scientific">Bacillus songklensis</name>
    <dbReference type="NCBI Taxonomy" id="1069116"/>
    <lineage>
        <taxon>Bacteria</taxon>
        <taxon>Bacillati</taxon>
        <taxon>Bacillota</taxon>
        <taxon>Bacilli</taxon>
        <taxon>Bacillales</taxon>
        <taxon>Bacillaceae</taxon>
        <taxon>Bacillus</taxon>
    </lineage>
</organism>
<dbReference type="Gene3D" id="3.20.20.70">
    <property type="entry name" value="Aldolase class I"/>
    <property type="match status" value="1"/>
</dbReference>
<comment type="pathway">
    <text evidence="1">Cofactor biosynthesis; thiamine diphosphate biosynthesis.</text>
</comment>
<name>A0ABV8B0R8_9BACI</name>
<evidence type="ECO:0000313" key="5">
    <source>
        <dbReference type="Proteomes" id="UP001595752"/>
    </source>
</evidence>
<protein>
    <submittedName>
        <fullName evidence="4">Thiazole tautomerase TenI</fullName>
    </submittedName>
</protein>
<dbReference type="PANTHER" id="PTHR20857:SF22">
    <property type="entry name" value="THIAZOLE TAUTOMERASE"/>
    <property type="match status" value="1"/>
</dbReference>
<dbReference type="InterPro" id="IPR036206">
    <property type="entry name" value="ThiamineP_synth_sf"/>
</dbReference>
<dbReference type="EMBL" id="JBHRZT010000043">
    <property type="protein sequence ID" value="MFC3883838.1"/>
    <property type="molecule type" value="Genomic_DNA"/>
</dbReference>